<keyword evidence="6" id="KW-1185">Reference proteome</keyword>
<keyword evidence="2" id="KW-0964">Secreted</keyword>
<feature type="chain" id="PRO_5005536384" description="Single domain-containing protein" evidence="3">
    <location>
        <begin position="21"/>
        <end position="87"/>
    </location>
</feature>
<dbReference type="Pfam" id="PF15430">
    <property type="entry name" value="SVWC"/>
    <property type="match status" value="1"/>
</dbReference>
<proteinExistence type="predicted"/>
<dbReference type="OrthoDB" id="6761907at2759"/>
<keyword evidence="3" id="KW-0732">Signal</keyword>
<comment type="caution">
    <text evidence="5">The sequence shown here is derived from an EMBL/GenBank/DDBJ whole genome shotgun (WGS) entry which is preliminary data.</text>
</comment>
<sequence>MKSFLFILFAILAVFAFAQADECKIDGHVVKVGETYSLPGKCSEIQCNGPESFSAKTCPAEQSLKNCKLTPQDNSKPFPECCPRYEC</sequence>
<gene>
    <name evidence="5" type="ORF">FF38_04273</name>
</gene>
<evidence type="ECO:0000313" key="6">
    <source>
        <dbReference type="Proteomes" id="UP000037069"/>
    </source>
</evidence>
<name>A0A0L0CP42_LUCCU</name>
<evidence type="ECO:0000256" key="3">
    <source>
        <dbReference type="SAM" id="SignalP"/>
    </source>
</evidence>
<dbReference type="OMA" id="RCLQYTC"/>
<comment type="subcellular location">
    <subcellularLocation>
        <location evidence="1">Secreted</location>
    </subcellularLocation>
</comment>
<protein>
    <recommendedName>
        <fullName evidence="4">Single domain-containing protein</fullName>
    </recommendedName>
</protein>
<dbReference type="InterPro" id="IPR029277">
    <property type="entry name" value="SVWC_dom"/>
</dbReference>
<dbReference type="EMBL" id="JRES01000127">
    <property type="protein sequence ID" value="KNC33947.1"/>
    <property type="molecule type" value="Genomic_DNA"/>
</dbReference>
<dbReference type="AlphaFoldDB" id="A0A0L0CP42"/>
<evidence type="ECO:0000256" key="1">
    <source>
        <dbReference type="ARBA" id="ARBA00004613"/>
    </source>
</evidence>
<evidence type="ECO:0000313" key="5">
    <source>
        <dbReference type="EMBL" id="KNC33947.1"/>
    </source>
</evidence>
<evidence type="ECO:0000259" key="4">
    <source>
        <dbReference type="SMART" id="SM01318"/>
    </source>
</evidence>
<accession>A0A0L0CP42</accession>
<feature type="domain" description="Single" evidence="4">
    <location>
        <begin position="23"/>
        <end position="87"/>
    </location>
</feature>
<dbReference type="SMART" id="SM01318">
    <property type="entry name" value="SVWC"/>
    <property type="match status" value="1"/>
</dbReference>
<evidence type="ECO:0000256" key="2">
    <source>
        <dbReference type="ARBA" id="ARBA00022525"/>
    </source>
</evidence>
<organism evidence="5 6">
    <name type="scientific">Lucilia cuprina</name>
    <name type="common">Green bottle fly</name>
    <name type="synonym">Australian sheep blowfly</name>
    <dbReference type="NCBI Taxonomy" id="7375"/>
    <lineage>
        <taxon>Eukaryota</taxon>
        <taxon>Metazoa</taxon>
        <taxon>Ecdysozoa</taxon>
        <taxon>Arthropoda</taxon>
        <taxon>Hexapoda</taxon>
        <taxon>Insecta</taxon>
        <taxon>Pterygota</taxon>
        <taxon>Neoptera</taxon>
        <taxon>Endopterygota</taxon>
        <taxon>Diptera</taxon>
        <taxon>Brachycera</taxon>
        <taxon>Muscomorpha</taxon>
        <taxon>Oestroidea</taxon>
        <taxon>Calliphoridae</taxon>
        <taxon>Luciliinae</taxon>
        <taxon>Lucilia</taxon>
    </lineage>
</organism>
<reference evidence="5 6" key="1">
    <citation type="journal article" date="2015" name="Nat. Commun.">
        <title>Lucilia cuprina genome unlocks parasitic fly biology to underpin future interventions.</title>
        <authorList>
            <person name="Anstead C.A."/>
            <person name="Korhonen P.K."/>
            <person name="Young N.D."/>
            <person name="Hall R.S."/>
            <person name="Jex A.R."/>
            <person name="Murali S.C."/>
            <person name="Hughes D.S."/>
            <person name="Lee S.F."/>
            <person name="Perry T."/>
            <person name="Stroehlein A.J."/>
            <person name="Ansell B.R."/>
            <person name="Breugelmans B."/>
            <person name="Hofmann A."/>
            <person name="Qu J."/>
            <person name="Dugan S."/>
            <person name="Lee S.L."/>
            <person name="Chao H."/>
            <person name="Dinh H."/>
            <person name="Han Y."/>
            <person name="Doddapaneni H.V."/>
            <person name="Worley K.C."/>
            <person name="Muzny D.M."/>
            <person name="Ioannidis P."/>
            <person name="Waterhouse R.M."/>
            <person name="Zdobnov E.M."/>
            <person name="James P.J."/>
            <person name="Bagnall N.H."/>
            <person name="Kotze A.C."/>
            <person name="Gibbs R.A."/>
            <person name="Richards S."/>
            <person name="Batterham P."/>
            <person name="Gasser R.B."/>
        </authorList>
    </citation>
    <scope>NUCLEOTIDE SEQUENCE [LARGE SCALE GENOMIC DNA]</scope>
    <source>
        <strain evidence="5 6">LS</strain>
        <tissue evidence="5">Full body</tissue>
    </source>
</reference>
<dbReference type="GO" id="GO:0005576">
    <property type="term" value="C:extracellular region"/>
    <property type="evidence" value="ECO:0007669"/>
    <property type="project" value="UniProtKB-SubCell"/>
</dbReference>
<dbReference type="Proteomes" id="UP000037069">
    <property type="component" value="Unassembled WGS sequence"/>
</dbReference>
<feature type="signal peptide" evidence="3">
    <location>
        <begin position="1"/>
        <end position="20"/>
    </location>
</feature>